<evidence type="ECO:0008006" key="5">
    <source>
        <dbReference type="Google" id="ProtNLM"/>
    </source>
</evidence>
<dbReference type="RefSeq" id="WP_007186301.1">
    <property type="nucleotide sequence ID" value="NZ_AKGD01000002.1"/>
</dbReference>
<evidence type="ECO:0000256" key="2">
    <source>
        <dbReference type="SAM" id="SignalP"/>
    </source>
</evidence>
<dbReference type="PATRIC" id="fig|1172194.4.peg.3261"/>
<feature type="compositionally biased region" description="Polar residues" evidence="1">
    <location>
        <begin position="321"/>
        <end position="333"/>
    </location>
</feature>
<dbReference type="OrthoDB" id="9768634at2"/>
<dbReference type="STRING" id="1172194.WQQ_33620"/>
<feature type="signal peptide" evidence="2">
    <location>
        <begin position="1"/>
        <end position="26"/>
    </location>
</feature>
<gene>
    <name evidence="3" type="ORF">WQQ_33620</name>
</gene>
<protein>
    <recommendedName>
        <fullName evidence="5">PilC beta-propeller domain-containing protein</fullName>
    </recommendedName>
</protein>
<dbReference type="AlphaFoldDB" id="I8T751"/>
<name>I8T751_9GAMM</name>
<evidence type="ECO:0000313" key="4">
    <source>
        <dbReference type="Proteomes" id="UP000003704"/>
    </source>
</evidence>
<feature type="region of interest" description="Disordered" evidence="1">
    <location>
        <begin position="312"/>
        <end position="333"/>
    </location>
</feature>
<evidence type="ECO:0000256" key="1">
    <source>
        <dbReference type="SAM" id="MobiDB-lite"/>
    </source>
</evidence>
<comment type="caution">
    <text evidence="3">The sequence shown here is derived from an EMBL/GenBank/DDBJ whole genome shotgun (WGS) entry which is preliminary data.</text>
</comment>
<feature type="region of interest" description="Disordered" evidence="1">
    <location>
        <begin position="746"/>
        <end position="765"/>
    </location>
</feature>
<reference evidence="3 4" key="1">
    <citation type="journal article" date="2012" name="J. Bacteriol.">
        <title>Genome Sequence of n-Alkane-Degrading Hydrocarboniphaga effusa Strain AP103T (ATCC BAA-332T).</title>
        <authorList>
            <person name="Chang H.K."/>
            <person name="Zylstra G.J."/>
            <person name="Chae J.C."/>
        </authorList>
    </citation>
    <scope>NUCLEOTIDE SEQUENCE [LARGE SCALE GENOMIC DNA]</scope>
    <source>
        <strain evidence="3 4">AP103</strain>
    </source>
</reference>
<sequence>MPKAWTTVASAAFGAALLSANAASIAAPVQASALLGGLSNAVNNTLGTVASNLNGSKQSTSTRDAVAKATGGAAQPAINKYTGAVIPNGSVLLLWTGDGCASPVCNPSTAQDFLAVVDAEPNSTTYGNVIWTAELPSLLLGSIGGGIPNALRTDSHNDPHHMLAYTSYISDGSDGLAAGRKYTFAGGVITKNVFRYDITSVRSIKKAELAVCGSQVKRSSLTDDFIVMPSQGGGHKILYTYMGNYAYAPGGTVTEIEPSRTAPTALGACLPAVPDVVALTTETIKQFGILGALPQSPDDGPLLGHAGITEYPGTVKADQPRNPTNYTSYPDQRASRQSNQGLFFLGNYDAGLESVPHGMALTYDGKYLATSDYAVPASIGAAAVNGALGALCGQDQQLGGIGPLGICGSSFGASVRVWETSGTYTKGKTKDSLKPANVYKNNPYLRSVSAVPDGPRIEPILIHEENEGLMAFGLPHQSHHCVGQKGWINNGDASYDAAVSPAGVAANAASNVNAQGCSEGSSNHVPHKGAFTASMCGGVLFYSPDITLRGDEYNVYGGKGPYWRPIYDVGPCTGVSYFSISDDDRFLILPISGIESPASIDPAGSVDFDRDYPREHSRRVLTVDVRPLLAKGKADTQATKIQCDFPAADASRTANTTLGLRAARLDKSGGVSGRFNVLKHNNEADDCPRIRGVIGQFETGPNGEGAITSLSSNVTQPGTGYARLAELVPELRNLNLGGIFLDATKTGGEPSGTGGAPGSGNLNSLQNMYTHGGPHFTNIDRVGYQKLPNGEGGYKDLRPSALGLPRNQVEGGAEVSGVDRYLFIQYFVELQHVPLPGTGSDGDRTVCIGKVDRTTGATVLDTSFTDELLGTPCLDFDSAARDAWYWPGERGAKGGAKPHAGIFERDGANLFGPGYFPAKPVNPDGDL</sequence>
<keyword evidence="2" id="KW-0732">Signal</keyword>
<keyword evidence="4" id="KW-1185">Reference proteome</keyword>
<organism evidence="3 4">
    <name type="scientific">Hydrocarboniphaga effusa AP103</name>
    <dbReference type="NCBI Taxonomy" id="1172194"/>
    <lineage>
        <taxon>Bacteria</taxon>
        <taxon>Pseudomonadati</taxon>
        <taxon>Pseudomonadota</taxon>
        <taxon>Gammaproteobacteria</taxon>
        <taxon>Nevskiales</taxon>
        <taxon>Nevskiaceae</taxon>
        <taxon>Hydrocarboniphaga</taxon>
    </lineage>
</organism>
<proteinExistence type="predicted"/>
<feature type="chain" id="PRO_5003714121" description="PilC beta-propeller domain-containing protein" evidence="2">
    <location>
        <begin position="27"/>
        <end position="927"/>
    </location>
</feature>
<evidence type="ECO:0000313" key="3">
    <source>
        <dbReference type="EMBL" id="EIT69780.1"/>
    </source>
</evidence>
<dbReference type="Proteomes" id="UP000003704">
    <property type="component" value="Unassembled WGS sequence"/>
</dbReference>
<feature type="compositionally biased region" description="Gly residues" evidence="1">
    <location>
        <begin position="749"/>
        <end position="758"/>
    </location>
</feature>
<dbReference type="EMBL" id="AKGD01000002">
    <property type="protein sequence ID" value="EIT69780.1"/>
    <property type="molecule type" value="Genomic_DNA"/>
</dbReference>
<accession>I8T751</accession>